<reference evidence="3" key="1">
    <citation type="submission" date="2016-10" db="EMBL/GenBank/DDBJ databases">
        <authorList>
            <person name="Varghese N."/>
        </authorList>
    </citation>
    <scope>NUCLEOTIDE SEQUENCE [LARGE SCALE GENOMIC DNA]</scope>
    <source>
        <strain evidence="3">DSM 45096 / BCRC 16803 / CGMCC 4.1857 / CIP 109030 / JCM 12277 / KCTC 19219 / NBRC 100920 / 33214</strain>
    </source>
</reference>
<dbReference type="RefSeq" id="WP_042460776.1">
    <property type="nucleotide sequence ID" value="NZ_BBPN01000073.1"/>
</dbReference>
<accession>A0A1H8ALI2</accession>
<evidence type="ECO:0000256" key="1">
    <source>
        <dbReference type="SAM" id="MobiDB-lite"/>
    </source>
</evidence>
<evidence type="ECO:0000313" key="2">
    <source>
        <dbReference type="EMBL" id="SEM71615.1"/>
    </source>
</evidence>
<protein>
    <submittedName>
        <fullName evidence="2">Uncharacterized protein</fullName>
    </submittedName>
</protein>
<dbReference type="OrthoDB" id="3854755at2"/>
<dbReference type="EMBL" id="FOAZ01000047">
    <property type="protein sequence ID" value="SEM71615.1"/>
    <property type="molecule type" value="Genomic_DNA"/>
</dbReference>
<feature type="region of interest" description="Disordered" evidence="1">
    <location>
        <begin position="68"/>
        <end position="92"/>
    </location>
</feature>
<dbReference type="AlphaFoldDB" id="A0A1H8ALI2"/>
<evidence type="ECO:0000313" key="3">
    <source>
        <dbReference type="Proteomes" id="UP000183015"/>
    </source>
</evidence>
<keyword evidence="3" id="KW-1185">Reference proteome</keyword>
<name>A0A1H8ALI2_STRJI</name>
<proteinExistence type="predicted"/>
<dbReference type="eggNOG" id="ENOG5030HG5">
    <property type="taxonomic scope" value="Bacteria"/>
</dbReference>
<sequence length="92" mass="10433">MTFRCEVRIIEDEYGDRIRVLAPTTAEDLPLTAQECAEQHLLAELQGRWGREGPMPYRVEVRVWRDRDQADGQPDASAAWDTGHGIRHSASA</sequence>
<dbReference type="Proteomes" id="UP000183015">
    <property type="component" value="Unassembled WGS sequence"/>
</dbReference>
<gene>
    <name evidence="2" type="ORF">SAMN05414137_14710</name>
</gene>
<organism evidence="2 3">
    <name type="scientific">Streptacidiphilus jiangxiensis</name>
    <dbReference type="NCBI Taxonomy" id="235985"/>
    <lineage>
        <taxon>Bacteria</taxon>
        <taxon>Bacillati</taxon>
        <taxon>Actinomycetota</taxon>
        <taxon>Actinomycetes</taxon>
        <taxon>Kitasatosporales</taxon>
        <taxon>Streptomycetaceae</taxon>
        <taxon>Streptacidiphilus</taxon>
    </lineage>
</organism>